<protein>
    <recommendedName>
        <fullName evidence="2">DNA-directed RNA polymerase</fullName>
        <ecNumber evidence="2">2.7.7.6</ecNumber>
    </recommendedName>
</protein>
<evidence type="ECO:0000259" key="7">
    <source>
        <dbReference type="Pfam" id="PF04997"/>
    </source>
</evidence>
<evidence type="ECO:0000256" key="4">
    <source>
        <dbReference type="ARBA" id="ARBA00022679"/>
    </source>
</evidence>
<organism evidence="8">
    <name type="scientific">Stegastes partitus</name>
    <name type="common">bicolor damselfish</name>
    <dbReference type="NCBI Taxonomy" id="144197"/>
    <lineage>
        <taxon>Eukaryota</taxon>
        <taxon>Metazoa</taxon>
        <taxon>Chordata</taxon>
        <taxon>Craniata</taxon>
        <taxon>Vertebrata</taxon>
        <taxon>Euteleostomi</taxon>
        <taxon>Actinopterygii</taxon>
        <taxon>Neopterygii</taxon>
        <taxon>Teleostei</taxon>
        <taxon>Neoteleostei</taxon>
        <taxon>Acanthomorphata</taxon>
        <taxon>Ovalentaria</taxon>
        <taxon>Pomacentridae</taxon>
        <taxon>Stegastes</taxon>
    </lineage>
</organism>
<evidence type="ECO:0000256" key="2">
    <source>
        <dbReference type="ARBA" id="ARBA00012418"/>
    </source>
</evidence>
<keyword evidence="3" id="KW-0240">DNA-directed RNA polymerase</keyword>
<proteinExistence type="inferred from homology"/>
<dbReference type="GO" id="GO:0003677">
    <property type="term" value="F:DNA binding"/>
    <property type="evidence" value="ECO:0007669"/>
    <property type="project" value="InterPro"/>
</dbReference>
<dbReference type="EC" id="2.7.7.6" evidence="2"/>
<dbReference type="AlphaFoldDB" id="A0A3B5ALJ9"/>
<dbReference type="GO" id="GO:0006351">
    <property type="term" value="P:DNA-templated transcription"/>
    <property type="evidence" value="ECO:0007669"/>
    <property type="project" value="InterPro"/>
</dbReference>
<dbReference type="GO" id="GO:0003899">
    <property type="term" value="F:DNA-directed RNA polymerase activity"/>
    <property type="evidence" value="ECO:0007669"/>
    <property type="project" value="UniProtKB-EC"/>
</dbReference>
<dbReference type="PANTHER" id="PTHR19376:SF11">
    <property type="entry name" value="DNA-DIRECTED RNA POLYMERASE I SUBUNIT RPA1"/>
    <property type="match status" value="1"/>
</dbReference>
<dbReference type="InterPro" id="IPR044893">
    <property type="entry name" value="RNA_pol_Rpb1_clamp_domain"/>
</dbReference>
<dbReference type="SUPFAM" id="SSF64484">
    <property type="entry name" value="beta and beta-prime subunits of DNA dependent RNA-polymerase"/>
    <property type="match status" value="1"/>
</dbReference>
<reference evidence="8" key="1">
    <citation type="submission" date="2023-09" db="UniProtKB">
        <authorList>
            <consortium name="Ensembl"/>
        </authorList>
    </citation>
    <scope>IDENTIFICATION</scope>
</reference>
<sequence length="245" mass="27494">MLFGKEVPWRRLEGMSFSMYSAEELRKLSVKTITNSRFLDAVGNVAPSGLYDLALGPADNKEVCSTCCQNFNTCPGHLGHVELPLPVYNPLFFDKLYLLIRGSCLACHTLTCPRAAIHLLLNQLKLVDHGAMQEVYQLEQLLSQVGLYLLKLTHLVEKKFKFLVALFHACLCVCRCGRSTVRREHNSKLIVTMPSGAQTGGKADDNLMAGKRVYLTASTAREHVNKLWEKEGKQHPTSMCFKQNH</sequence>
<feature type="domain" description="RNA polymerase Rpb1" evidence="7">
    <location>
        <begin position="11"/>
        <end position="241"/>
    </location>
</feature>
<gene>
    <name evidence="8" type="primary">POLR1A</name>
</gene>
<dbReference type="GO" id="GO:0005736">
    <property type="term" value="C:RNA polymerase I complex"/>
    <property type="evidence" value="ECO:0007669"/>
    <property type="project" value="TreeGrafter"/>
</dbReference>
<dbReference type="Ensembl" id="ENSSPAT00000022723.1">
    <property type="protein sequence ID" value="ENSSPAP00000022368.1"/>
    <property type="gene ID" value="ENSSPAG00000016341.1"/>
</dbReference>
<evidence type="ECO:0000256" key="3">
    <source>
        <dbReference type="ARBA" id="ARBA00022478"/>
    </source>
</evidence>
<accession>A0A3B5ALJ9</accession>
<dbReference type="GeneTree" id="ENSGT00920000149138"/>
<evidence type="ECO:0000256" key="5">
    <source>
        <dbReference type="ARBA" id="ARBA00022695"/>
    </source>
</evidence>
<evidence type="ECO:0000256" key="1">
    <source>
        <dbReference type="ARBA" id="ARBA00006460"/>
    </source>
</evidence>
<comment type="similarity">
    <text evidence="1">Belongs to the RNA polymerase beta' chain family.</text>
</comment>
<evidence type="ECO:0000256" key="6">
    <source>
        <dbReference type="ARBA" id="ARBA00023163"/>
    </source>
</evidence>
<dbReference type="FunFam" id="4.10.860.120:FF:000006">
    <property type="entry name" value="DNA-directed RNA polymerase subunit"/>
    <property type="match status" value="1"/>
</dbReference>
<keyword evidence="5" id="KW-0548">Nucleotidyltransferase</keyword>
<dbReference type="Gene3D" id="4.10.860.120">
    <property type="entry name" value="RNA polymerase II, clamp domain"/>
    <property type="match status" value="1"/>
</dbReference>
<dbReference type="PANTHER" id="PTHR19376">
    <property type="entry name" value="DNA-DIRECTED RNA POLYMERASE"/>
    <property type="match status" value="1"/>
</dbReference>
<evidence type="ECO:0000313" key="8">
    <source>
        <dbReference type="Ensembl" id="ENSSPAP00000022368.1"/>
    </source>
</evidence>
<dbReference type="InterPro" id="IPR045867">
    <property type="entry name" value="DNA-dir_RpoC_beta_prime"/>
</dbReference>
<keyword evidence="6" id="KW-0804">Transcription</keyword>
<name>A0A3B5ALJ9_9TELE</name>
<dbReference type="InterPro" id="IPR007080">
    <property type="entry name" value="RNA_pol_Rpb1_1"/>
</dbReference>
<dbReference type="Pfam" id="PF04997">
    <property type="entry name" value="RNA_pol_Rpb1_1"/>
    <property type="match status" value="1"/>
</dbReference>
<keyword evidence="4" id="KW-0808">Transferase</keyword>